<dbReference type="AlphaFoldDB" id="A0AAN9YRI1"/>
<dbReference type="Gene3D" id="1.50.10.160">
    <property type="match status" value="1"/>
</dbReference>
<dbReference type="PANTHER" id="PTHR31739:SF25">
    <property type="entry name" value="(E,E)-GERANYLLINALOOL SYNTHASE"/>
    <property type="match status" value="1"/>
</dbReference>
<comment type="caution">
    <text evidence="2">The sequence shown here is derived from an EMBL/GenBank/DDBJ whole genome shotgun (WGS) entry which is preliminary data.</text>
</comment>
<dbReference type="GO" id="GO:0010333">
    <property type="term" value="F:terpene synthase activity"/>
    <property type="evidence" value="ECO:0007669"/>
    <property type="project" value="InterPro"/>
</dbReference>
<evidence type="ECO:0000313" key="2">
    <source>
        <dbReference type="EMBL" id="KAK7751444.1"/>
    </source>
</evidence>
<dbReference type="GO" id="GO:0000287">
    <property type="term" value="F:magnesium ion binding"/>
    <property type="evidence" value="ECO:0007669"/>
    <property type="project" value="TreeGrafter"/>
</dbReference>
<dbReference type="InterPro" id="IPR050148">
    <property type="entry name" value="Terpene_synthase-like"/>
</dbReference>
<dbReference type="GO" id="GO:0016102">
    <property type="term" value="P:diterpenoid biosynthetic process"/>
    <property type="evidence" value="ECO:0007669"/>
    <property type="project" value="TreeGrafter"/>
</dbReference>
<comment type="similarity">
    <text evidence="1">Belongs to the terpene synthase family.</text>
</comment>
<name>A0AAN9YRI1_9PEZI</name>
<protein>
    <submittedName>
        <fullName evidence="2">Uncharacterized protein</fullName>
    </submittedName>
</protein>
<gene>
    <name evidence="2" type="ORF">SLS62_006529</name>
</gene>
<dbReference type="PANTHER" id="PTHR31739">
    <property type="entry name" value="ENT-COPALYL DIPHOSPHATE SYNTHASE, CHLOROPLASTIC"/>
    <property type="match status" value="1"/>
</dbReference>
<sequence length="273" mass="30302">MAVTTGLGASARSLIQRAILNYDEKYGFGSMSSAIYDTAWVSLITKSGNSGKQWLFPQCFEYLLETQSDDGWSGGASQTDGILNTAASLLSLIKHSKEPLQITDVSQEELETRISTATASLQRQLHNWDVESSTHVGFEVIIPALLDMLEREDSDRLRLQFNGREELMRLNAAKLSKFKPEYLYGKVQLTVLHSLEAFIGKIDFDKIAHHVVGGSLMASPSSTAAYLMNASRWDDDAEAYLRHVVSVKGNEGGVPSAYPSTYFEYSWVRVTMI</sequence>
<organism evidence="2 3">
    <name type="scientific">Diatrype stigma</name>
    <dbReference type="NCBI Taxonomy" id="117547"/>
    <lineage>
        <taxon>Eukaryota</taxon>
        <taxon>Fungi</taxon>
        <taxon>Dikarya</taxon>
        <taxon>Ascomycota</taxon>
        <taxon>Pezizomycotina</taxon>
        <taxon>Sordariomycetes</taxon>
        <taxon>Xylariomycetidae</taxon>
        <taxon>Xylariales</taxon>
        <taxon>Diatrypaceae</taxon>
        <taxon>Diatrype</taxon>
    </lineage>
</organism>
<reference evidence="2 3" key="1">
    <citation type="submission" date="2024-02" db="EMBL/GenBank/DDBJ databases">
        <title>De novo assembly and annotation of 12 fungi associated with fruit tree decline syndrome in Ontario, Canada.</title>
        <authorList>
            <person name="Sulman M."/>
            <person name="Ellouze W."/>
            <person name="Ilyukhin E."/>
        </authorList>
    </citation>
    <scope>NUCLEOTIDE SEQUENCE [LARGE SCALE GENOMIC DNA]</scope>
    <source>
        <strain evidence="2 3">M11/M66-122</strain>
    </source>
</reference>
<proteinExistence type="inferred from homology"/>
<dbReference type="Proteomes" id="UP001320420">
    <property type="component" value="Unassembled WGS sequence"/>
</dbReference>
<evidence type="ECO:0000313" key="3">
    <source>
        <dbReference type="Proteomes" id="UP001320420"/>
    </source>
</evidence>
<keyword evidence="3" id="KW-1185">Reference proteome</keyword>
<dbReference type="SUPFAM" id="SSF48239">
    <property type="entry name" value="Terpenoid cyclases/Protein prenyltransferases"/>
    <property type="match status" value="1"/>
</dbReference>
<evidence type="ECO:0000256" key="1">
    <source>
        <dbReference type="ARBA" id="ARBA00006333"/>
    </source>
</evidence>
<dbReference type="InterPro" id="IPR008930">
    <property type="entry name" value="Terpenoid_cyclase/PrenylTrfase"/>
</dbReference>
<accession>A0AAN9YRI1</accession>
<dbReference type="EMBL" id="JAKJXP020000049">
    <property type="protein sequence ID" value="KAK7751444.1"/>
    <property type="molecule type" value="Genomic_DNA"/>
</dbReference>